<sequence>MATRPSRYRSSTSASNQLATSKAAEVLQSLLHGVQAVISPPSSSPARPLLLPTDQPSTAPARRQTVSGFPDIQALLKYARQIHQYLTALQPPNTAQDDFRHMHGFQLLLSVLRSFSGYYNPQVRSDAEKRALFELLHVVLAVLSAAFRGHHGNRRYFRHRVEGGGWEALEQIIASIGLGVSDSDMWGNCQLFGKLLSFALDDQRMDELCQWIATVSIANSSKAKATATAGGAPEAKQHESTQQDTKKNGDLRTEDSDNAAGRDEVAAESKEMDGSTVTDENESFEHVSKEDALEDAAEDTTKAKDAALSGAFDTAHMKTRLSDIIAPKTELQNAEVMRTVIGFWECIPRSQAAETDPISLLVLDTVAALLHISLSNLSALHSTGILSRFLRLYFAVPSPLSTEERERILPICRSLMYLGVNQLSDAQFLLSSTDPAASVFCLDVASKYTGPPFVQFDLSHCGHSSIELPNLGRSFPPMAGNGYTFTCWMRVDTFDRKSHTTIFGVFDASQTCFLLLYLERDTHNFILQTSVTSSRPSVRFRSVRFSEKQWYHVALVHRRGKTRASLYVNGEFVEQVKAAYPVPPPTVPGGTSESFVSFASNNRGKPIPVQAFLGTPKDLSVQVGSDSKWSLASAHLFEETLSDDFIAVHFRLGPRYQANYQDSLGGFQTYSASARLALRNDFHGGKDENSDILRAIRDKASSIAPEQKILMSTLPRSTFRIDGTFFESLLFRSLSRASAANLLSLTAKSGTAIAINGALPCINDALVRSHGVSILTGDPVLATPYNFDDNLWRLAGFSSLALKLVERTTTAEELVRATEMVFHCINSSWRNSDAMERDNGYAILGMLLRAKLGSAPSSAPLLLVTTIPLASESSSWKAAPVTGDRTDTSLRLLKLVLAFVGYDHANPLESLIINPLAYRILLIDFDTWRKAPPDTQQLYYEQFDTFAVMSKFHQFNSRRLLRMRIIKRLLDAMKVEMVSEEILPHFLKSFESLVRCNYNAEVHRSLALYITYALHSPAPTHISRTPRPLGAGGQSSASLGSGLQRRHTGGSSSGRGGSETSSMAPAETSKSLTKKKLGVRILKLYEQLLCEEGVVANIRKFARTVTNKWLLCLLSFDDPDVLLSGCRILTRLLVSQGPSYVQKFASKSGGFWILAHRLKHWWDVPSVWFCVIAILFGKDVAGIDSLSGQTLTFEALVSEFGAGSKIVCPDALYVVVAMLQQGLGDVLKSSDVSSPSPFADENNSPAVASAPAPAPAPAPTPATVSATAKKATVLDAVVKFLSNLHASSVEFRDSTLASDYVRLLSSALFPAVVNMEALAPETELNSKDAPLRFDGADIVVRQRPTSAAMVRTSSINSNLSSSLHSTIGGSTFDVAADSAVLASTESIPSTAGRPGPSTATRERRSSSFILLTTQAAPPSWHTAKLAVHASPKRQLVVIPQQGSNGLQESLMGLIVDGFVDQVLVRKEFPGFNLGLRTPPSFQEHQAYFESAILRSTILRVKDVLQRDLRILCEPKVLTNMARFTAHMVEATFDGTFVNSVDVLMDFTGLILEYLHRPDVASLKSVRLCNQAVMSIRTSFLKLVLFRLSDVEAEIEHSSGQQPDMVAALPVLERIFYWQSVLIDCLSTEITSDEYHMKLLFYQLYARLLDPDESVRLAAASIWRVILVQKPNESATVLRSCATTDQLHLARSFRALTEVDDGTFLEWVDKHRPSLDAFFLGGMSKFWEDFVTSENQRAADAIKTRIARRRDKLKQWQLETQERSNILLRHEMANSSWMKSIYGTEHFKLQRVLQDQQDDLTYLATTFGKMERDLKRPGAVFSASGAPTKWKLDRTEGRNRMRLRLLPDSSDRVKNISQSKKKATDSAAAAAATPTSAGGNTNGSGGTPVSESAQPALSTVPSNASATSTAPSTATLRPLDTTSSATGGIAVTPMSSKETPVDPFSAVQVPEGAAANGMPSGALQAPGPAPGTDAGVAPEEDFELIDDPNEPDGEDGFEDKNRKVMRRLEQGDVVQNVYNVSRIIGLDACEGILIVGKDALYIMDNVFQCRDGEIVNAWQAPADERDPFSQIIAAKPTNSHDKDGAANNNVNGQPHFQGVEQESRSWRWYDVISVSKRRFLFRDVAIELFFRDGRSYLLTLIDNAKRDDVYGRLMGKIPHASGPANALPNPEDAWRLEGLRVAEEGPQTLGSKFGSIFNSSPWSPSMRRWQKGEMSNFHYLMLVNTMAGRTFNDLTQYPVFPWVLADYTSSELDLTNPATFRDLSKPMGAQTLQRQSDFAMRYSTLAEMGQPPFHYGTHYSSAMVVSSYLIRLPPFVQSFLLLQGGHFDHPDRLFYSIEGAWRSASHDNGADVRELIPEFFCLPEFLVNINGYDFGRRQDGSKIDNVLLPPWAKGDPNIFIAKHREALESPYVSQNLHKWIDLVFGHKQRGDAAVENLNVFHHLSYHGAIDLDNIKDPQERAIVTGIIHNFGQTPRQVFSRPHQAREHDACPIRRIDSVADSLTRIPHPILESRERVASLIYVAKLDRLLCASPFRLNLPPFYDKYLEWGYTDNSVRFYHSDNRKLAGLFENLHIGQISCVAFADSKTLITAGEDCAVSVYAVVQSGSGKPVELLTRSSLFGHKTPVTTVAVSNAFSTLLTVSQDGVAMLWDLNRLEFIRKLPGARPVECARINDVTGEIMLCSGPNVVLYTLNGEPLLDQNVCDGGPEDYVHSCAFYEGAGNEWLENYLVLTGHRCGRVNIWRKTVGPRGRWVLELERRLDHVDPRSENGANVDAAITCITPMPQVVYTGDDDGRVVSFVFDPGFWYVLG</sequence>
<keyword evidence="1 5" id="KW-0853">WD repeat</keyword>
<dbReference type="SUPFAM" id="SSF49899">
    <property type="entry name" value="Concanavalin A-like lectins/glucanases"/>
    <property type="match status" value="1"/>
</dbReference>
<dbReference type="InterPro" id="IPR000409">
    <property type="entry name" value="BEACH_dom"/>
</dbReference>
<dbReference type="PROSITE" id="PS51783">
    <property type="entry name" value="PH_BEACH"/>
    <property type="match status" value="1"/>
</dbReference>
<dbReference type="InterPro" id="IPR019775">
    <property type="entry name" value="WD40_repeat_CS"/>
</dbReference>
<dbReference type="RefSeq" id="XP_016585440.1">
    <property type="nucleotide sequence ID" value="XM_016729757.1"/>
</dbReference>
<feature type="region of interest" description="Disordered" evidence="6">
    <location>
        <begin position="1234"/>
        <end position="1263"/>
    </location>
</feature>
<name>A0A0F2M103_SPOSC</name>
<feature type="domain" description="BEACH" evidence="7">
    <location>
        <begin position="2193"/>
        <end position="2484"/>
    </location>
</feature>
<feature type="region of interest" description="Disordered" evidence="6">
    <location>
        <begin position="39"/>
        <end position="63"/>
    </location>
</feature>
<reference evidence="9 10" key="2">
    <citation type="journal article" date="2015" name="Eukaryot. Cell">
        <title>Asexual propagation of a virulent clone complex in a human and feline outbreak of sporotrichosis.</title>
        <authorList>
            <person name="Teixeira Mde M."/>
            <person name="Rodrigues A.M."/>
            <person name="Tsui C.K."/>
            <person name="de Almeida L.G."/>
            <person name="Van Diepeningen A.D."/>
            <person name="van den Ende B.G."/>
            <person name="Fernandes G.F."/>
            <person name="Kano R."/>
            <person name="Hamelin R.C."/>
            <person name="Lopes-Bezerra L.M."/>
            <person name="Vasconcelos A.T."/>
            <person name="de Hoog S."/>
            <person name="de Camargo Z.P."/>
            <person name="Felipe M.S."/>
        </authorList>
    </citation>
    <scope>NUCLEOTIDE SEQUENCE [LARGE SCALE GENOMIC DNA]</scope>
    <source>
        <strain evidence="9 10">1099-18</strain>
    </source>
</reference>
<comment type="function">
    <text evidence="3">May be involved in protein sorting and cell wall formation.</text>
</comment>
<gene>
    <name evidence="9" type="ORF">SPSK_02909</name>
</gene>
<dbReference type="InterPro" id="IPR056252">
    <property type="entry name" value="Alfy-like_Arm-like"/>
</dbReference>
<dbReference type="Pfam" id="PF14844">
    <property type="entry name" value="PH_BEACH"/>
    <property type="match status" value="1"/>
</dbReference>
<dbReference type="InterPro" id="IPR011993">
    <property type="entry name" value="PH-like_dom_sf"/>
</dbReference>
<dbReference type="GeneID" id="27665034"/>
<dbReference type="PROSITE" id="PS00678">
    <property type="entry name" value="WD_REPEATS_1"/>
    <property type="match status" value="1"/>
</dbReference>
<dbReference type="Pfam" id="PF00400">
    <property type="entry name" value="WD40"/>
    <property type="match status" value="1"/>
</dbReference>
<evidence type="ECO:0000313" key="9">
    <source>
        <dbReference type="EMBL" id="KJR82764.1"/>
    </source>
</evidence>
<dbReference type="InterPro" id="IPR023362">
    <property type="entry name" value="PH-BEACH_dom"/>
</dbReference>
<dbReference type="InterPro" id="IPR015943">
    <property type="entry name" value="WD40/YVTN_repeat-like_dom_sf"/>
</dbReference>
<feature type="compositionally biased region" description="Basic and acidic residues" evidence="6">
    <location>
        <begin position="235"/>
        <end position="273"/>
    </location>
</feature>
<dbReference type="OrthoDB" id="26681at2759"/>
<feature type="domain" description="BEACH-type PH" evidence="8">
    <location>
        <begin position="2008"/>
        <end position="2153"/>
    </location>
</feature>
<evidence type="ECO:0000259" key="8">
    <source>
        <dbReference type="PROSITE" id="PS51783"/>
    </source>
</evidence>
<dbReference type="VEuPathDB" id="FungiDB:SPSK_02909"/>
<feature type="compositionally biased region" description="Low complexity" evidence="6">
    <location>
        <begin position="1864"/>
        <end position="1878"/>
    </location>
</feature>
<dbReference type="SUPFAM" id="SSF50729">
    <property type="entry name" value="PH domain-like"/>
    <property type="match status" value="1"/>
</dbReference>
<dbReference type="Gene3D" id="2.30.29.30">
    <property type="entry name" value="Pleckstrin-homology domain (PH domain)/Phosphotyrosine-binding domain (PTB)"/>
    <property type="match status" value="1"/>
</dbReference>
<dbReference type="EMBL" id="AXCR01000010">
    <property type="protein sequence ID" value="KJR82764.1"/>
    <property type="molecule type" value="Genomic_DNA"/>
</dbReference>
<organism evidence="9 10">
    <name type="scientific">Sporothrix schenckii 1099-18</name>
    <dbReference type="NCBI Taxonomy" id="1397361"/>
    <lineage>
        <taxon>Eukaryota</taxon>
        <taxon>Fungi</taxon>
        <taxon>Dikarya</taxon>
        <taxon>Ascomycota</taxon>
        <taxon>Pezizomycotina</taxon>
        <taxon>Sordariomycetes</taxon>
        <taxon>Sordariomycetidae</taxon>
        <taxon>Ophiostomatales</taxon>
        <taxon>Ophiostomataceae</taxon>
        <taxon>Sporothrix</taxon>
    </lineage>
</organism>
<evidence type="ECO:0000256" key="6">
    <source>
        <dbReference type="SAM" id="MobiDB-lite"/>
    </source>
</evidence>
<accession>A0A0F2M103</accession>
<dbReference type="Gene3D" id="2.60.120.200">
    <property type="match status" value="1"/>
</dbReference>
<dbReference type="Pfam" id="PF13385">
    <property type="entry name" value="Laminin_G_3"/>
    <property type="match status" value="1"/>
</dbReference>
<feature type="repeat" description="WD" evidence="5">
    <location>
        <begin position="2618"/>
        <end position="2659"/>
    </location>
</feature>
<dbReference type="CDD" id="cd06071">
    <property type="entry name" value="Beach"/>
    <property type="match status" value="1"/>
</dbReference>
<dbReference type="SMART" id="SM01026">
    <property type="entry name" value="Beach"/>
    <property type="match status" value="1"/>
</dbReference>
<dbReference type="InterPro" id="IPR036322">
    <property type="entry name" value="WD40_repeat_dom_sf"/>
</dbReference>
<evidence type="ECO:0000256" key="3">
    <source>
        <dbReference type="ARBA" id="ARBA00054699"/>
    </source>
</evidence>
<dbReference type="Gene3D" id="2.130.10.10">
    <property type="entry name" value="YVTN repeat-like/Quinoprotein amine dehydrogenase"/>
    <property type="match status" value="1"/>
</dbReference>
<feature type="region of interest" description="Disordered" evidence="6">
    <location>
        <begin position="1385"/>
        <end position="1404"/>
    </location>
</feature>
<evidence type="ECO:0000256" key="4">
    <source>
        <dbReference type="ARBA" id="ARBA00073334"/>
    </source>
</evidence>
<dbReference type="PROSITE" id="PS50197">
    <property type="entry name" value="BEACH"/>
    <property type="match status" value="1"/>
</dbReference>
<dbReference type="SMART" id="SM00320">
    <property type="entry name" value="WD40"/>
    <property type="match status" value="3"/>
</dbReference>
<dbReference type="PANTHER" id="PTHR46108:SF4">
    <property type="entry name" value="BLUE CHEESE"/>
    <property type="match status" value="1"/>
</dbReference>
<dbReference type="Gene3D" id="1.10.1540.10">
    <property type="entry name" value="BEACH domain"/>
    <property type="match status" value="1"/>
</dbReference>
<dbReference type="FunFam" id="1.10.1540.10:FF:000001">
    <property type="entry name" value="neurobeachin isoform X1"/>
    <property type="match status" value="1"/>
</dbReference>
<dbReference type="InterPro" id="IPR036372">
    <property type="entry name" value="BEACH_dom_sf"/>
</dbReference>
<dbReference type="PROSITE" id="PS50082">
    <property type="entry name" value="WD_REPEATS_2"/>
    <property type="match status" value="1"/>
</dbReference>
<evidence type="ECO:0000256" key="5">
    <source>
        <dbReference type="PROSITE-ProRule" id="PRU00221"/>
    </source>
</evidence>
<dbReference type="PROSITE" id="PS50294">
    <property type="entry name" value="WD_REPEATS_REGION"/>
    <property type="match status" value="1"/>
</dbReference>
<protein>
    <recommendedName>
        <fullName evidence="4">Beige protein homolog 1</fullName>
    </recommendedName>
</protein>
<dbReference type="InterPro" id="IPR001680">
    <property type="entry name" value="WD40_rpt"/>
</dbReference>
<dbReference type="KEGG" id="ssck:SPSK_02909"/>
<keyword evidence="2" id="KW-0677">Repeat</keyword>
<dbReference type="InterPro" id="IPR013320">
    <property type="entry name" value="ConA-like_dom_sf"/>
</dbReference>
<evidence type="ECO:0000256" key="1">
    <source>
        <dbReference type="ARBA" id="ARBA00022574"/>
    </source>
</evidence>
<proteinExistence type="predicted"/>
<feature type="compositionally biased region" description="Low complexity" evidence="6">
    <location>
        <begin position="39"/>
        <end position="52"/>
    </location>
</feature>
<dbReference type="SUPFAM" id="SSF50978">
    <property type="entry name" value="WD40 repeat-like"/>
    <property type="match status" value="1"/>
</dbReference>
<dbReference type="Pfam" id="PF23295">
    <property type="entry name" value="Arm_4"/>
    <property type="match status" value="1"/>
</dbReference>
<dbReference type="Proteomes" id="UP000033710">
    <property type="component" value="Unassembled WGS sequence"/>
</dbReference>
<dbReference type="SUPFAM" id="SSF81837">
    <property type="entry name" value="BEACH domain"/>
    <property type="match status" value="1"/>
</dbReference>
<feature type="compositionally biased region" description="Low complexity" evidence="6">
    <location>
        <begin position="1034"/>
        <end position="1043"/>
    </location>
</feature>
<dbReference type="CDD" id="cd01201">
    <property type="entry name" value="PH_BEACH"/>
    <property type="match status" value="1"/>
</dbReference>
<feature type="region of interest" description="Disordered" evidence="6">
    <location>
        <begin position="226"/>
        <end position="300"/>
    </location>
</feature>
<feature type="region of interest" description="Disordered" evidence="6">
    <location>
        <begin position="1023"/>
        <end position="1069"/>
    </location>
</feature>
<dbReference type="InterPro" id="IPR051944">
    <property type="entry name" value="BEACH_domain_protein"/>
</dbReference>
<reference evidence="9 10" key="1">
    <citation type="journal article" date="2014" name="BMC Genomics">
        <title>Comparative genomics of the major fungal agents of human and animal Sporotrichosis: Sporothrix schenckii and Sporothrix brasiliensis.</title>
        <authorList>
            <person name="Teixeira M.M."/>
            <person name="de Almeida L.G."/>
            <person name="Kubitschek-Barreira P."/>
            <person name="Alves F.L."/>
            <person name="Kioshima E.S."/>
            <person name="Abadio A.K."/>
            <person name="Fernandes L."/>
            <person name="Derengowski L.S."/>
            <person name="Ferreira K.S."/>
            <person name="Souza R.C."/>
            <person name="Ruiz J.C."/>
            <person name="de Andrade N.C."/>
            <person name="Paes H.C."/>
            <person name="Nicola A.M."/>
            <person name="Albuquerque P."/>
            <person name="Gerber A.L."/>
            <person name="Martins V.P."/>
            <person name="Peconick L.D."/>
            <person name="Neto A.V."/>
            <person name="Chaucanez C.B."/>
            <person name="Silva P.A."/>
            <person name="Cunha O.L."/>
            <person name="de Oliveira F.F."/>
            <person name="dos Santos T.C."/>
            <person name="Barros A.L."/>
            <person name="Soares M.A."/>
            <person name="de Oliveira L.M."/>
            <person name="Marini M.M."/>
            <person name="Villalobos-Duno H."/>
            <person name="Cunha M.M."/>
            <person name="de Hoog S."/>
            <person name="da Silveira J.F."/>
            <person name="Henrissat B."/>
            <person name="Nino-Vega G.A."/>
            <person name="Cisalpino P.S."/>
            <person name="Mora-Montes H.M."/>
            <person name="Almeida S.R."/>
            <person name="Stajich J.E."/>
            <person name="Lopes-Bezerra L.M."/>
            <person name="Vasconcelos A.T."/>
            <person name="Felipe M.S."/>
        </authorList>
    </citation>
    <scope>NUCLEOTIDE SEQUENCE [LARGE SCALE GENOMIC DNA]</scope>
    <source>
        <strain evidence="9 10">1099-18</strain>
    </source>
</reference>
<evidence type="ECO:0000259" key="7">
    <source>
        <dbReference type="PROSITE" id="PS50197"/>
    </source>
</evidence>
<dbReference type="Pfam" id="PF02138">
    <property type="entry name" value="Beach"/>
    <property type="match status" value="1"/>
</dbReference>
<evidence type="ECO:0000313" key="10">
    <source>
        <dbReference type="Proteomes" id="UP000033710"/>
    </source>
</evidence>
<feature type="region of interest" description="Disordered" evidence="6">
    <location>
        <begin position="1840"/>
        <end position="1976"/>
    </location>
</feature>
<feature type="compositionally biased region" description="Low complexity" evidence="6">
    <location>
        <begin position="1897"/>
        <end position="1914"/>
    </location>
</feature>
<evidence type="ECO:0000256" key="2">
    <source>
        <dbReference type="ARBA" id="ARBA00022737"/>
    </source>
</evidence>
<comment type="caution">
    <text evidence="9">The sequence shown here is derived from an EMBL/GenBank/DDBJ whole genome shotgun (WGS) entry which is preliminary data.</text>
</comment>
<dbReference type="PANTHER" id="PTHR46108">
    <property type="entry name" value="BLUE CHEESE"/>
    <property type="match status" value="1"/>
</dbReference>